<dbReference type="EMBL" id="GEBQ01014711">
    <property type="protein sequence ID" value="JAT25266.1"/>
    <property type="molecule type" value="Transcribed_RNA"/>
</dbReference>
<dbReference type="GO" id="GO:0016020">
    <property type="term" value="C:membrane"/>
    <property type="evidence" value="ECO:0007669"/>
    <property type="project" value="InterPro"/>
</dbReference>
<evidence type="ECO:0000313" key="2">
    <source>
        <dbReference type="EMBL" id="JAT25266.1"/>
    </source>
</evidence>
<dbReference type="PANTHER" id="PTHR21719:SF1">
    <property type="entry name" value="FI06402P-RELATED"/>
    <property type="match status" value="1"/>
</dbReference>
<dbReference type="AlphaFoldDB" id="A0A1B6LNR0"/>
<feature type="non-terminal residue" evidence="2">
    <location>
        <position position="1"/>
    </location>
</feature>
<accession>A0A1B6LNR0</accession>
<organism evidence="2">
    <name type="scientific">Graphocephala atropunctata</name>
    <dbReference type="NCBI Taxonomy" id="36148"/>
    <lineage>
        <taxon>Eukaryota</taxon>
        <taxon>Metazoa</taxon>
        <taxon>Ecdysozoa</taxon>
        <taxon>Arthropoda</taxon>
        <taxon>Hexapoda</taxon>
        <taxon>Insecta</taxon>
        <taxon>Pterygota</taxon>
        <taxon>Neoptera</taxon>
        <taxon>Paraneoptera</taxon>
        <taxon>Hemiptera</taxon>
        <taxon>Auchenorrhyncha</taxon>
        <taxon>Membracoidea</taxon>
        <taxon>Cicadellidae</taxon>
        <taxon>Cicadellinae</taxon>
        <taxon>Cicadellini</taxon>
        <taxon>Graphocephala</taxon>
    </lineage>
</organism>
<dbReference type="GO" id="GO:0008083">
    <property type="term" value="F:growth factor activity"/>
    <property type="evidence" value="ECO:0007669"/>
    <property type="project" value="InterPro"/>
</dbReference>
<sequence length="113" mass="13088">DDHYKHLEYIASFPCHNPQPRMIPVHQLFSQDKLHGKAYYPDGTVLYRCDSTSGCCTGEKQCHPVHTDSVRLPFKITFLKDIEQHKVGSWAMEYHTLDNHTECACNNGIDIRR</sequence>
<dbReference type="SUPFAM" id="SSF57501">
    <property type="entry name" value="Cystine-knot cytokines"/>
    <property type="match status" value="1"/>
</dbReference>
<evidence type="ECO:0000259" key="1">
    <source>
        <dbReference type="Pfam" id="PF00341"/>
    </source>
</evidence>
<dbReference type="InterPro" id="IPR000072">
    <property type="entry name" value="PDGF/VEGF_dom"/>
</dbReference>
<protein>
    <recommendedName>
        <fullName evidence="1">Platelet-derived growth factor (PDGF) family profile domain-containing protein</fullName>
    </recommendedName>
</protein>
<dbReference type="Pfam" id="PF00341">
    <property type="entry name" value="PDGF"/>
    <property type="match status" value="1"/>
</dbReference>
<name>A0A1B6LNR0_9HEMI</name>
<gene>
    <name evidence="2" type="ORF">g.8674</name>
</gene>
<dbReference type="Gene3D" id="2.10.90.10">
    <property type="entry name" value="Cystine-knot cytokines"/>
    <property type="match status" value="1"/>
</dbReference>
<feature type="domain" description="Platelet-derived growth factor (PDGF) family profile" evidence="1">
    <location>
        <begin position="18"/>
        <end position="105"/>
    </location>
</feature>
<dbReference type="PANTHER" id="PTHR21719">
    <property type="entry name" value="FI06402P-RELATED"/>
    <property type="match status" value="1"/>
</dbReference>
<reference evidence="2" key="1">
    <citation type="submission" date="2015-11" db="EMBL/GenBank/DDBJ databases">
        <title>De novo transcriptome assembly of four potential Pierce s Disease insect vectors from Arizona vineyards.</title>
        <authorList>
            <person name="Tassone E.E."/>
        </authorList>
    </citation>
    <scope>NUCLEOTIDE SEQUENCE</scope>
</reference>
<dbReference type="InterPro" id="IPR029034">
    <property type="entry name" value="Cystine-knot_cytokine"/>
</dbReference>
<proteinExistence type="predicted"/>